<dbReference type="EC" id="3.4.21.105" evidence="10"/>
<name>A0A137P9K3_CONC2</name>
<comment type="similarity">
    <text evidence="3 10">Belongs to the peptidase S54 family.</text>
</comment>
<evidence type="ECO:0000256" key="1">
    <source>
        <dbReference type="ARBA" id="ARBA00000156"/>
    </source>
</evidence>
<evidence type="ECO:0000256" key="9">
    <source>
        <dbReference type="ARBA" id="ARBA00023136"/>
    </source>
</evidence>
<comment type="catalytic activity">
    <reaction evidence="1 10">
        <text>Cleaves type-1 transmembrane domains using a catalytic dyad composed of serine and histidine that are contributed by different transmembrane domains.</text>
        <dbReference type="EC" id="3.4.21.105"/>
    </reaction>
</comment>
<evidence type="ECO:0000256" key="3">
    <source>
        <dbReference type="ARBA" id="ARBA00009045"/>
    </source>
</evidence>
<dbReference type="EMBL" id="KQ964469">
    <property type="protein sequence ID" value="KXN71686.1"/>
    <property type="molecule type" value="Genomic_DNA"/>
</dbReference>
<gene>
    <name evidence="12" type="ORF">CONCODRAFT_37980</name>
</gene>
<feature type="transmembrane region" description="Helical" evidence="10">
    <location>
        <begin position="253"/>
        <end position="271"/>
    </location>
</feature>
<dbReference type="GO" id="GO:0016020">
    <property type="term" value="C:membrane"/>
    <property type="evidence" value="ECO:0007669"/>
    <property type="project" value="UniProtKB-SubCell"/>
</dbReference>
<dbReference type="OMA" id="ACSGCRY"/>
<evidence type="ECO:0000256" key="2">
    <source>
        <dbReference type="ARBA" id="ARBA00004141"/>
    </source>
</evidence>
<evidence type="ECO:0000313" key="13">
    <source>
        <dbReference type="Proteomes" id="UP000070444"/>
    </source>
</evidence>
<dbReference type="PANTHER" id="PTHR22936">
    <property type="entry name" value="RHOMBOID-RELATED"/>
    <property type="match status" value="1"/>
</dbReference>
<dbReference type="OrthoDB" id="2146116at2759"/>
<evidence type="ECO:0000256" key="7">
    <source>
        <dbReference type="ARBA" id="ARBA00022825"/>
    </source>
</evidence>
<dbReference type="STRING" id="796925.A0A137P9K3"/>
<reference evidence="12 13" key="1">
    <citation type="journal article" date="2015" name="Genome Biol. Evol.">
        <title>Phylogenomic analyses indicate that early fungi evolved digesting cell walls of algal ancestors of land plants.</title>
        <authorList>
            <person name="Chang Y."/>
            <person name="Wang S."/>
            <person name="Sekimoto S."/>
            <person name="Aerts A.L."/>
            <person name="Choi C."/>
            <person name="Clum A."/>
            <person name="LaButti K.M."/>
            <person name="Lindquist E.A."/>
            <person name="Yee Ngan C."/>
            <person name="Ohm R.A."/>
            <person name="Salamov A.A."/>
            <person name="Grigoriev I.V."/>
            <person name="Spatafora J.W."/>
            <person name="Berbee M.L."/>
        </authorList>
    </citation>
    <scope>NUCLEOTIDE SEQUENCE [LARGE SCALE GENOMIC DNA]</scope>
    <source>
        <strain evidence="12 13">NRRL 28638</strain>
    </source>
</reference>
<dbReference type="Pfam" id="PF01694">
    <property type="entry name" value="Rhomboid"/>
    <property type="match status" value="1"/>
</dbReference>
<evidence type="ECO:0000313" key="12">
    <source>
        <dbReference type="EMBL" id="KXN71686.1"/>
    </source>
</evidence>
<dbReference type="PANTHER" id="PTHR22936:SF69">
    <property type="entry name" value="RHOMBOID-LIKE PROTEIN"/>
    <property type="match status" value="1"/>
</dbReference>
<evidence type="ECO:0000256" key="4">
    <source>
        <dbReference type="ARBA" id="ARBA00022670"/>
    </source>
</evidence>
<evidence type="ECO:0000256" key="8">
    <source>
        <dbReference type="ARBA" id="ARBA00022989"/>
    </source>
</evidence>
<dbReference type="InterPro" id="IPR022764">
    <property type="entry name" value="Peptidase_S54_rhomboid_dom"/>
</dbReference>
<evidence type="ECO:0000256" key="10">
    <source>
        <dbReference type="RuleBase" id="RU362115"/>
    </source>
</evidence>
<organism evidence="12 13">
    <name type="scientific">Conidiobolus coronatus (strain ATCC 28846 / CBS 209.66 / NRRL 28638)</name>
    <name type="common">Delacroixia coronata</name>
    <dbReference type="NCBI Taxonomy" id="796925"/>
    <lineage>
        <taxon>Eukaryota</taxon>
        <taxon>Fungi</taxon>
        <taxon>Fungi incertae sedis</taxon>
        <taxon>Zoopagomycota</taxon>
        <taxon>Entomophthoromycotina</taxon>
        <taxon>Entomophthoromycetes</taxon>
        <taxon>Entomophthorales</taxon>
        <taxon>Ancylistaceae</taxon>
        <taxon>Conidiobolus</taxon>
    </lineage>
</organism>
<keyword evidence="4 10" id="KW-0645">Protease</keyword>
<dbReference type="AlphaFoldDB" id="A0A137P9K3"/>
<keyword evidence="13" id="KW-1185">Reference proteome</keyword>
<feature type="transmembrane region" description="Helical" evidence="10">
    <location>
        <begin position="171"/>
        <end position="191"/>
    </location>
</feature>
<keyword evidence="7 10" id="KW-0720">Serine protease</keyword>
<evidence type="ECO:0000256" key="5">
    <source>
        <dbReference type="ARBA" id="ARBA00022692"/>
    </source>
</evidence>
<evidence type="ECO:0000259" key="11">
    <source>
        <dbReference type="Pfam" id="PF01694"/>
    </source>
</evidence>
<proteinExistence type="inferred from homology"/>
<dbReference type="SUPFAM" id="SSF144091">
    <property type="entry name" value="Rhomboid-like"/>
    <property type="match status" value="1"/>
</dbReference>
<comment type="function">
    <text evidence="10">Serine protease involved in intramembrane proteolysis.</text>
</comment>
<dbReference type="Proteomes" id="UP000070444">
    <property type="component" value="Unassembled WGS sequence"/>
</dbReference>
<feature type="transmembrane region" description="Helical" evidence="10">
    <location>
        <begin position="33"/>
        <end position="53"/>
    </location>
</feature>
<keyword evidence="9 10" id="KW-0472">Membrane</keyword>
<feature type="transmembrane region" description="Helical" evidence="10">
    <location>
        <begin position="228"/>
        <end position="247"/>
    </location>
</feature>
<dbReference type="Gene3D" id="1.20.1540.10">
    <property type="entry name" value="Rhomboid-like"/>
    <property type="match status" value="1"/>
</dbReference>
<dbReference type="GO" id="GO:0004252">
    <property type="term" value="F:serine-type endopeptidase activity"/>
    <property type="evidence" value="ECO:0007669"/>
    <property type="project" value="InterPro"/>
</dbReference>
<dbReference type="InterPro" id="IPR002610">
    <property type="entry name" value="Peptidase_S54_rhomboid-like"/>
</dbReference>
<dbReference type="InterPro" id="IPR035952">
    <property type="entry name" value="Rhomboid-like_sf"/>
</dbReference>
<feature type="transmembrane region" description="Helical" evidence="10">
    <location>
        <begin position="197"/>
        <end position="216"/>
    </location>
</feature>
<comment type="subcellular location">
    <subcellularLocation>
        <location evidence="2 10">Membrane</location>
        <topology evidence="2 10">Multi-pass membrane protein</topology>
    </subcellularLocation>
</comment>
<sequence length="337" mass="37800">MNPYVTPAAPIYDPQTLVSQVPSNNKKKNWWKYPYFTFLITLIQVGVFAYQLYSNYYYTSNPIATHPINFMIGPSRSNLIHQGARFVPCMRQGFTDSPVECLQNNNGLGQPLCPLPEVCGFENFSNGQPNQWFRFITPIFLHAGVLHILFNLFSQLTLGGHLEKYWGPFRIFFIYFASGIGGFLFGGVYAMPDLPSVGASGAIFGLVGCELVDLIQNWKYIGSPGCQLFKLVITIAINFALGLLPFIDNFSHIGGFIVGVLCSILIIPLPSRMPKKVILIKWTFMAVAFGILVYLFYFGSTAFYDDKMRESCTWCKYLNCLPVFPICKNPISTGNGL</sequence>
<keyword evidence="6 10" id="KW-0378">Hydrolase</keyword>
<dbReference type="GO" id="GO:0006508">
    <property type="term" value="P:proteolysis"/>
    <property type="evidence" value="ECO:0007669"/>
    <property type="project" value="UniProtKB-KW"/>
</dbReference>
<feature type="transmembrane region" description="Helical" evidence="10">
    <location>
        <begin position="132"/>
        <end position="150"/>
    </location>
</feature>
<evidence type="ECO:0000256" key="6">
    <source>
        <dbReference type="ARBA" id="ARBA00022801"/>
    </source>
</evidence>
<keyword evidence="8 10" id="KW-1133">Transmembrane helix</keyword>
<feature type="domain" description="Peptidase S54 rhomboid" evidence="11">
    <location>
        <begin position="130"/>
        <end position="267"/>
    </location>
</feature>
<accession>A0A137P9K3</accession>
<protein>
    <recommendedName>
        <fullName evidence="10">Rhomboid-type serine protease</fullName>
        <ecNumber evidence="10">3.4.21.105</ecNumber>
    </recommendedName>
</protein>
<feature type="transmembrane region" description="Helical" evidence="10">
    <location>
        <begin position="278"/>
        <end position="298"/>
    </location>
</feature>
<keyword evidence="5 10" id="KW-0812">Transmembrane</keyword>